<proteinExistence type="predicted"/>
<sequence>MTDAPPIPLSSLRDIFDHLDRTSMTGYECDHTFALTSTFLQKNNLPVEATLEWLGENGAGCDCEVIFNVCPEWEDAVGYTPPDEDDA</sequence>
<name>A0ABU5V3K7_9GAMM</name>
<organism evidence="1 2">
    <name type="scientific">Stenotrophomonas capsici</name>
    <dbReference type="NCBI Taxonomy" id="3110230"/>
    <lineage>
        <taxon>Bacteria</taxon>
        <taxon>Pseudomonadati</taxon>
        <taxon>Pseudomonadota</taxon>
        <taxon>Gammaproteobacteria</taxon>
        <taxon>Lysobacterales</taxon>
        <taxon>Lysobacteraceae</taxon>
        <taxon>Stenotrophomonas</taxon>
    </lineage>
</organism>
<dbReference type="Pfam" id="PF10905">
    <property type="entry name" value="DUF2695"/>
    <property type="match status" value="1"/>
</dbReference>
<evidence type="ECO:0000313" key="1">
    <source>
        <dbReference type="EMBL" id="MEA5667929.1"/>
    </source>
</evidence>
<accession>A0ABU5V3K7</accession>
<gene>
    <name evidence="1" type="ORF">VA603_10335</name>
</gene>
<protein>
    <submittedName>
        <fullName evidence="1">DUF2695 domain-containing protein</fullName>
    </submittedName>
</protein>
<dbReference type="RefSeq" id="WP_225591932.1">
    <property type="nucleotide sequence ID" value="NZ_JAYFUH010000144.1"/>
</dbReference>
<dbReference type="Proteomes" id="UP001301653">
    <property type="component" value="Unassembled WGS sequence"/>
</dbReference>
<comment type="caution">
    <text evidence="1">The sequence shown here is derived from an EMBL/GenBank/DDBJ whole genome shotgun (WGS) entry which is preliminary data.</text>
</comment>
<reference evidence="1 2" key="1">
    <citation type="submission" date="2023-12" db="EMBL/GenBank/DDBJ databases">
        <title>Stenotrophomonas guangdongensis sp. nov., isolated from wilted pepper plants (Capsicum annuum).</title>
        <authorList>
            <person name="Qiu M."/>
            <person name="Li Y."/>
            <person name="Liu Q."/>
            <person name="Zhang X."/>
            <person name="Huang Y."/>
            <person name="Guo R."/>
            <person name="Hu M."/>
            <person name="Zhou J."/>
            <person name="Zhou X."/>
        </authorList>
    </citation>
    <scope>NUCLEOTIDE SEQUENCE [LARGE SCALE GENOMIC DNA]</scope>
    <source>
        <strain evidence="1 2">MH1</strain>
    </source>
</reference>
<evidence type="ECO:0000313" key="2">
    <source>
        <dbReference type="Proteomes" id="UP001301653"/>
    </source>
</evidence>
<keyword evidence="2" id="KW-1185">Reference proteome</keyword>
<dbReference type="InterPro" id="IPR024248">
    <property type="entry name" value="DUF2695"/>
</dbReference>
<dbReference type="EMBL" id="JAYFUH010000144">
    <property type="protein sequence ID" value="MEA5667929.1"/>
    <property type="molecule type" value="Genomic_DNA"/>
</dbReference>